<proteinExistence type="inferred from homology"/>
<organism evidence="7 8">
    <name type="scientific">Sphingobacterium spiritivorum</name>
    <name type="common">Flavobacterium spiritivorum</name>
    <dbReference type="NCBI Taxonomy" id="258"/>
    <lineage>
        <taxon>Bacteria</taxon>
        <taxon>Pseudomonadati</taxon>
        <taxon>Bacteroidota</taxon>
        <taxon>Sphingobacteriia</taxon>
        <taxon>Sphingobacteriales</taxon>
        <taxon>Sphingobacteriaceae</taxon>
        <taxon>Sphingobacterium</taxon>
    </lineage>
</organism>
<dbReference type="Pfam" id="PF12771">
    <property type="entry name" value="SusD-like_2"/>
    <property type="match status" value="1"/>
</dbReference>
<gene>
    <name evidence="7" type="ORF">NCTC11388_02068</name>
</gene>
<evidence type="ECO:0000259" key="6">
    <source>
        <dbReference type="Pfam" id="PF07980"/>
    </source>
</evidence>
<dbReference type="InterPro" id="IPR011990">
    <property type="entry name" value="TPR-like_helical_dom_sf"/>
</dbReference>
<evidence type="ECO:0000256" key="1">
    <source>
        <dbReference type="ARBA" id="ARBA00004442"/>
    </source>
</evidence>
<dbReference type="InterPro" id="IPR012944">
    <property type="entry name" value="SusD_RagB_dom"/>
</dbReference>
<protein>
    <submittedName>
        <fullName evidence="7">SusD family</fullName>
    </submittedName>
</protein>
<name>A0A380C0T6_SPHSI</name>
<accession>A0A380C0T6</accession>
<reference evidence="7 8" key="1">
    <citation type="submission" date="2018-06" db="EMBL/GenBank/DDBJ databases">
        <authorList>
            <consortium name="Pathogen Informatics"/>
            <person name="Doyle S."/>
        </authorList>
    </citation>
    <scope>NUCLEOTIDE SEQUENCE [LARGE SCALE GENOMIC DNA]</scope>
    <source>
        <strain evidence="7 8">NCTC11388</strain>
    </source>
</reference>
<dbReference type="AlphaFoldDB" id="A0A380C0T6"/>
<evidence type="ECO:0000313" key="7">
    <source>
        <dbReference type="EMBL" id="SUJ10668.1"/>
    </source>
</evidence>
<keyword evidence="3" id="KW-0732">Signal</keyword>
<dbReference type="SUPFAM" id="SSF48452">
    <property type="entry name" value="TPR-like"/>
    <property type="match status" value="1"/>
</dbReference>
<dbReference type="InterPro" id="IPR041662">
    <property type="entry name" value="SusD-like_2"/>
</dbReference>
<evidence type="ECO:0000256" key="4">
    <source>
        <dbReference type="ARBA" id="ARBA00023136"/>
    </source>
</evidence>
<dbReference type="Gene3D" id="1.25.40.390">
    <property type="match status" value="1"/>
</dbReference>
<evidence type="ECO:0000313" key="8">
    <source>
        <dbReference type="Proteomes" id="UP000254893"/>
    </source>
</evidence>
<dbReference type="PROSITE" id="PS51257">
    <property type="entry name" value="PROKAR_LIPOPROTEIN"/>
    <property type="match status" value="1"/>
</dbReference>
<dbReference type="EMBL" id="UGYW01000002">
    <property type="protein sequence ID" value="SUJ10668.1"/>
    <property type="molecule type" value="Genomic_DNA"/>
</dbReference>
<keyword evidence="4" id="KW-0472">Membrane</keyword>
<keyword evidence="5" id="KW-0998">Cell outer membrane</keyword>
<dbReference type="RefSeq" id="WP_115170036.1">
    <property type="nucleotide sequence ID" value="NZ_UGYW01000002.1"/>
</dbReference>
<evidence type="ECO:0000256" key="2">
    <source>
        <dbReference type="ARBA" id="ARBA00006275"/>
    </source>
</evidence>
<evidence type="ECO:0000256" key="3">
    <source>
        <dbReference type="ARBA" id="ARBA00022729"/>
    </source>
</evidence>
<dbReference type="GO" id="GO:0009279">
    <property type="term" value="C:cell outer membrane"/>
    <property type="evidence" value="ECO:0007669"/>
    <property type="project" value="UniProtKB-SubCell"/>
</dbReference>
<evidence type="ECO:0000256" key="5">
    <source>
        <dbReference type="ARBA" id="ARBA00023237"/>
    </source>
</evidence>
<dbReference type="Pfam" id="PF07980">
    <property type="entry name" value="SusD_RagB"/>
    <property type="match status" value="1"/>
</dbReference>
<dbReference type="Proteomes" id="UP000254893">
    <property type="component" value="Unassembled WGS sequence"/>
</dbReference>
<comment type="subcellular location">
    <subcellularLocation>
        <location evidence="1">Cell outer membrane</location>
    </subcellularLocation>
</comment>
<sequence length="579" mass="66131">MKLYSYILVVAGLIAVTSCEKNYLDRSPEDKLTPENYFRSENDLVLYCNSFYNSLPDAEGVYNEDIDNIVKNTLPDQVTGKRQVPVSGGGWNWDNLRNINFFLENYNRTLAPEIANKYGAVARFFRAYFYFDKVKRFGDVPWYSKAIDQNDMEALLKKRDSRTLVMDSIMADLDFAIANLSATKSSEKVTKWTALALKSRVALFEGTFRKYHTNLNLPDSKRFLELAAAASRQVMDGNVYSIYQGTDNMGYQQLFSSVNAIDGEIMLARKYSDGLQIWHNVNYYTITASYGKPGLNKDLVNTYLMRDGSRFTDKPGYATMSFYQETQNRDPRLSQTIRTPGYKRIGGTAVQTPNFGNSVTGYQLIKFVGDVRYDSYNRSENDMPLFRYAEVLLNYAEAKAELDDLSQADIDRSVKLLRDRVSMPNMLLSNATANPDAYLMAQYPNVKGSQAGAVLEIRRERRIELVMESFRWDDIMRWKAGPVLTRQFKGMYFPSTGQFDLDGDGKMDVWIYEGNKPTASGIQLLKLGSEIILENGTSGNVIVNAHIAKVFDEKKDYLWPIPTQELQLNENLVQNPFWE</sequence>
<comment type="similarity">
    <text evidence="2">Belongs to the SusD family.</text>
</comment>
<feature type="domain" description="RagB/SusD" evidence="6">
    <location>
        <begin position="288"/>
        <end position="578"/>
    </location>
</feature>